<dbReference type="InterPro" id="IPR004099">
    <property type="entry name" value="Pyr_nucl-diS_OxRdtase_dimer"/>
</dbReference>
<evidence type="ECO:0000256" key="2">
    <source>
        <dbReference type="ARBA" id="ARBA00022630"/>
    </source>
</evidence>
<keyword evidence="3" id="KW-0274">FAD</keyword>
<dbReference type="EMBL" id="QBML01000019">
    <property type="protein sequence ID" value="PZO39231.1"/>
    <property type="molecule type" value="Genomic_DNA"/>
</dbReference>
<sequence>MSVDYDLVVIGMSEHAHQLVRLSAQLKARVAWVCDREVGDTNLNIYEIHNVLRQLKSKLSDRDRFERRRFFAKEIGSILSRFCHDEIFEATALLGVDVVFGKCKFKGKLRNSHILEVVETSLPENSREFSKRRFSSRAYAIAHEIAPPVRKIFGFTGRNYLTGNQLLHLDDLPKSIAVLGNDPHACAIAQAINFLGVHTLLITDSIHILPNFDVAIARTLQAQLEAEGIEIYTKTRISAVSKIERDRSKIWIDDMTLECDRILIPLASSEFYFPDDHHIYQCRSQDDIAAIIQQTLKTSLWSTPSIDKTSSITIVPTAPPLAQIGMTEALARSISDDRPLYILESATENIGLCKIICDRNGQILGASIFGDRAESAIEAIAIAMQGKVKVQDIAVLPELQIPWQWQKLHSDRHQQTKLKDWFTFRRDWNF</sequence>
<evidence type="ECO:0000256" key="1">
    <source>
        <dbReference type="ARBA" id="ARBA00001974"/>
    </source>
</evidence>
<dbReference type="InterPro" id="IPR036188">
    <property type="entry name" value="FAD/NAD-bd_sf"/>
</dbReference>
<dbReference type="InterPro" id="IPR016156">
    <property type="entry name" value="FAD/NAD-linked_Rdtase_dimer_sf"/>
</dbReference>
<dbReference type="SUPFAM" id="SSF55424">
    <property type="entry name" value="FAD/NAD-linked reductases, dimerisation (C-terminal) domain"/>
    <property type="match status" value="1"/>
</dbReference>
<feature type="domain" description="Pyridine nucleotide-disulphide oxidoreductase dimerisation" evidence="4">
    <location>
        <begin position="315"/>
        <end position="394"/>
    </location>
</feature>
<keyword evidence="2" id="KW-0285">Flavoprotein</keyword>
<reference evidence="6 7" key="1">
    <citation type="submission" date="2018-04" db="EMBL/GenBank/DDBJ databases">
        <authorList>
            <person name="Go L.Y."/>
            <person name="Mitchell J.A."/>
        </authorList>
    </citation>
    <scope>NUCLEOTIDE SEQUENCE [LARGE SCALE GENOMIC DNA]</scope>
    <source>
        <strain evidence="6">ULC066bin1</strain>
    </source>
</reference>
<evidence type="ECO:0000313" key="7">
    <source>
        <dbReference type="Proteomes" id="UP000249467"/>
    </source>
</evidence>
<dbReference type="SUPFAM" id="SSF51905">
    <property type="entry name" value="FAD/NAD(P)-binding domain"/>
    <property type="match status" value="2"/>
</dbReference>
<gene>
    <name evidence="6" type="ORF">DCF19_14795</name>
</gene>
<accession>A0A2W4XV28</accession>
<evidence type="ECO:0008006" key="8">
    <source>
        <dbReference type="Google" id="ProtNLM"/>
    </source>
</evidence>
<feature type="domain" description="FAD/NAD(P)-binding" evidence="5">
    <location>
        <begin position="155"/>
        <end position="263"/>
    </location>
</feature>
<dbReference type="Proteomes" id="UP000249467">
    <property type="component" value="Unassembled WGS sequence"/>
</dbReference>
<dbReference type="PANTHER" id="PTHR43014">
    <property type="entry name" value="MERCURIC REDUCTASE"/>
    <property type="match status" value="1"/>
</dbReference>
<proteinExistence type="predicted"/>
<protein>
    <recommendedName>
        <fullName evidence="8">NAD(P)/FAD-dependent oxidoreductase</fullName>
    </recommendedName>
</protein>
<dbReference type="GO" id="GO:0003955">
    <property type="term" value="F:NAD(P)H dehydrogenase (quinone) activity"/>
    <property type="evidence" value="ECO:0007669"/>
    <property type="project" value="TreeGrafter"/>
</dbReference>
<dbReference type="InterPro" id="IPR023753">
    <property type="entry name" value="FAD/NAD-binding_dom"/>
</dbReference>
<dbReference type="Pfam" id="PF02852">
    <property type="entry name" value="Pyr_redox_dim"/>
    <property type="match status" value="1"/>
</dbReference>
<evidence type="ECO:0000259" key="5">
    <source>
        <dbReference type="Pfam" id="PF07992"/>
    </source>
</evidence>
<name>A0A2W4XV28_9CYAN</name>
<dbReference type="Pfam" id="PF07992">
    <property type="entry name" value="Pyr_redox_2"/>
    <property type="match status" value="1"/>
</dbReference>
<reference evidence="6 7" key="2">
    <citation type="submission" date="2018-06" db="EMBL/GenBank/DDBJ databases">
        <title>Metagenomic assembly of (sub)arctic Cyanobacteria and their associated microbiome from non-axenic cultures.</title>
        <authorList>
            <person name="Baurain D."/>
        </authorList>
    </citation>
    <scope>NUCLEOTIDE SEQUENCE [LARGE SCALE GENOMIC DNA]</scope>
    <source>
        <strain evidence="6">ULC066bin1</strain>
    </source>
</reference>
<evidence type="ECO:0000259" key="4">
    <source>
        <dbReference type="Pfam" id="PF02852"/>
    </source>
</evidence>
<dbReference type="PANTHER" id="PTHR43014:SF2">
    <property type="entry name" value="MERCURIC REDUCTASE"/>
    <property type="match status" value="1"/>
</dbReference>
<dbReference type="Gene3D" id="3.50.50.60">
    <property type="entry name" value="FAD/NAD(P)-binding domain"/>
    <property type="match status" value="2"/>
</dbReference>
<evidence type="ECO:0000313" key="6">
    <source>
        <dbReference type="EMBL" id="PZO39231.1"/>
    </source>
</evidence>
<comment type="cofactor">
    <cofactor evidence="1">
        <name>FAD</name>
        <dbReference type="ChEBI" id="CHEBI:57692"/>
    </cofactor>
</comment>
<comment type="caution">
    <text evidence="6">The sequence shown here is derived from an EMBL/GenBank/DDBJ whole genome shotgun (WGS) entry which is preliminary data.</text>
</comment>
<dbReference type="AlphaFoldDB" id="A0A2W4XV28"/>
<dbReference type="Gene3D" id="3.30.390.30">
    <property type="match status" value="1"/>
</dbReference>
<dbReference type="GO" id="GO:0050660">
    <property type="term" value="F:flavin adenine dinucleotide binding"/>
    <property type="evidence" value="ECO:0007669"/>
    <property type="project" value="TreeGrafter"/>
</dbReference>
<organism evidence="6 7">
    <name type="scientific">Pseudanabaena frigida</name>
    <dbReference type="NCBI Taxonomy" id="945775"/>
    <lineage>
        <taxon>Bacteria</taxon>
        <taxon>Bacillati</taxon>
        <taxon>Cyanobacteriota</taxon>
        <taxon>Cyanophyceae</taxon>
        <taxon>Pseudanabaenales</taxon>
        <taxon>Pseudanabaenaceae</taxon>
        <taxon>Pseudanabaena</taxon>
    </lineage>
</organism>
<evidence type="ECO:0000256" key="3">
    <source>
        <dbReference type="ARBA" id="ARBA00022827"/>
    </source>
</evidence>